<evidence type="ECO:0000313" key="1">
    <source>
        <dbReference type="EMBL" id="EHG98188.1"/>
    </source>
</evidence>
<protein>
    <submittedName>
        <fullName evidence="1">Uncharacterized protein</fullName>
    </submittedName>
</protein>
<reference evidence="1 2" key="1">
    <citation type="submission" date="2011-03" db="EMBL/GenBank/DDBJ databases">
        <authorList>
            <person name="Weinstock G."/>
            <person name="Sodergren E."/>
            <person name="Clifton S."/>
            <person name="Fulton L."/>
            <person name="Fulton B."/>
            <person name="Courtney L."/>
            <person name="Fronick C."/>
            <person name="Harrison M."/>
            <person name="Strong C."/>
            <person name="Farmer C."/>
            <person name="Delahaunty K."/>
            <person name="Markovic C."/>
            <person name="Hall O."/>
            <person name="Minx P."/>
            <person name="Tomlinson C."/>
            <person name="Mitreva M."/>
            <person name="Hou S."/>
            <person name="Chen J."/>
            <person name="Wollam A."/>
            <person name="Pepin K.H."/>
            <person name="Johnson M."/>
            <person name="Bhonagiri V."/>
            <person name="Zhang X."/>
            <person name="Suruliraj S."/>
            <person name="Warren W."/>
            <person name="Chinwalla A."/>
            <person name="Mardis E.R."/>
            <person name="Wilson R.K."/>
        </authorList>
    </citation>
    <scope>NUCLEOTIDE SEQUENCE [LARGE SCALE GENOMIC DNA]</scope>
    <source>
        <strain evidence="1 2">YIT 11840</strain>
    </source>
</reference>
<accession>G5SX46</accession>
<dbReference type="OrthoDB" id="1148329at2"/>
<evidence type="ECO:0000313" key="2">
    <source>
        <dbReference type="Proteomes" id="UP000003598"/>
    </source>
</evidence>
<sequence length="182" mass="21200">EKRAGFYAIRLFLSPRYQLTNVRECLITIAKRYEATIQAGVAQQEYSDLITQIEARAIKERVPYTIDETSIKKGDYYTVATPDSLESLFEDDRNAFIEKLYLFTEAINSPHLGQFHLQPVENINTRRLQIEDTRHYLKSLWVNEVAVPATTKLLLLPNDAKVYYQFPNNERQLLPNEVTHFS</sequence>
<dbReference type="Proteomes" id="UP000003598">
    <property type="component" value="Unassembled WGS sequence"/>
</dbReference>
<feature type="non-terminal residue" evidence="1">
    <location>
        <position position="1"/>
    </location>
</feature>
<organism evidence="1 2">
    <name type="scientific">Paraprevotella clara YIT 11840</name>
    <dbReference type="NCBI Taxonomy" id="762968"/>
    <lineage>
        <taxon>Bacteria</taxon>
        <taxon>Pseudomonadati</taxon>
        <taxon>Bacteroidota</taxon>
        <taxon>Bacteroidia</taxon>
        <taxon>Bacteroidales</taxon>
        <taxon>Prevotellaceae</taxon>
        <taxon>Paraprevotella</taxon>
    </lineage>
</organism>
<name>G5SX46_9BACT</name>
<feature type="non-terminal residue" evidence="1">
    <location>
        <position position="182"/>
    </location>
</feature>
<comment type="caution">
    <text evidence="1">The sequence shown here is derived from an EMBL/GenBank/DDBJ whole genome shotgun (WGS) entry which is preliminary data.</text>
</comment>
<dbReference type="EMBL" id="AFFY01000129">
    <property type="protein sequence ID" value="EHG98188.1"/>
    <property type="molecule type" value="Genomic_DNA"/>
</dbReference>
<keyword evidence="2" id="KW-1185">Reference proteome</keyword>
<gene>
    <name evidence="1" type="ORF">HMPREF9441_03974</name>
</gene>
<dbReference type="RefSeq" id="WP_008623428.1">
    <property type="nucleotide sequence ID" value="NZ_JH376684.1"/>
</dbReference>
<proteinExistence type="predicted"/>
<dbReference type="AlphaFoldDB" id="G5SX46"/>
<dbReference type="GeneID" id="93559072"/>